<keyword evidence="9" id="KW-0969">Cilium</keyword>
<evidence type="ECO:0000313" key="10">
    <source>
        <dbReference type="Proteomes" id="UP001560267"/>
    </source>
</evidence>
<evidence type="ECO:0000256" key="1">
    <source>
        <dbReference type="ARBA" id="ARBA00009764"/>
    </source>
</evidence>
<dbReference type="EMBL" id="JBFSHR010000007">
    <property type="protein sequence ID" value="MEX6428849.1"/>
    <property type="molecule type" value="Genomic_DNA"/>
</dbReference>
<evidence type="ECO:0000313" key="9">
    <source>
        <dbReference type="EMBL" id="MEX6428849.1"/>
    </source>
</evidence>
<evidence type="ECO:0000256" key="6">
    <source>
        <dbReference type="SAM" id="MobiDB-lite"/>
    </source>
</evidence>
<keyword evidence="10" id="KW-1185">Reference proteome</keyword>
<dbReference type="InterPro" id="IPR040026">
    <property type="entry name" value="FliD"/>
</dbReference>
<comment type="function">
    <text evidence="5">Required for morphogenesis and for the elongation of the flagellar filament by facilitating polymerization of the flagellin monomers at the tip of growing filament. Forms a capping structure, which prevents flagellin subunits (transported through the central channel of the flagellum) from leaking out without polymerization at the distal end.</text>
</comment>
<evidence type="ECO:0000259" key="8">
    <source>
        <dbReference type="Pfam" id="PF07195"/>
    </source>
</evidence>
<sequence>MSSISPLTSTSSTTNTSSTTSSSSTNPFAPAIKFNGVISGLNTTAIISALMQAYEQPQVDIQNQINALKTNLNDYQQLSSDFLNLQTAANNLNSASDWQVTSATTSNPAVATASTTSGATPSTISFNVDQLAQGNVVAGANTVSSLSSTVASSNFLLSSSAAGFGVSSLAGSSLAVGTHSFDVTQALTGGTATGTSALASSVTIGSANDTISATVNGTAETFTIASGTYTPSQLAQAISTASTVSGTALLNAKVNSRGQLEVGTSLLGSSASLQITGGTALSALGLSTQSAASVGTAGSITLDGTTTAINNVQSGTTTSLTDGSGGTITMGIGAFGLAKGSFSATEVSAGNGSLSSVVANINAANTGVTASAVQVGTNAYILQLASNTTGTSGNITVESAPFSSALGSFNTVTAGQNAVISVGGSSGYELSSQTNTVTGVLPGVSINLVSAQAPGSSPVTLSVTPDGTKMATQVQALVNAANQALSDINKYAGYNAATKTGGPLMGNANLNALTSQILGVIANEVGANGTTAASAGITLNKNGSIDFNASAFAQAYDANPSQVASLFTQGGTLSASSNAYSGSVTLSYASNATQPGSYAVVVSHSATQAVDTGSVVASGAITGAETLSFTSGGATATYAASAGESLSSIAAGVNASFASAGLALAASVKTTSSGSQLVISSQNYGSSQSFTVATSGTTGQLGLTAGGTTYTGTDVAGTIDGVAATGSGQFLTAPLNNPTLAGLSLQVTATGITSATNLGNFTYTTGIAGGMGTTGYGASDPTTGSLTNTITSINQQISNLQQQYNAYTPMIQSEQQMLQQEFNNMEVQLGSLKNQGSYLAGEIAQLP</sequence>
<dbReference type="Pfam" id="PF07195">
    <property type="entry name" value="FliD_C"/>
    <property type="match status" value="1"/>
</dbReference>
<dbReference type="PANTHER" id="PTHR30288:SF0">
    <property type="entry name" value="FLAGELLAR HOOK-ASSOCIATED PROTEIN 2"/>
    <property type="match status" value="1"/>
</dbReference>
<gene>
    <name evidence="9" type="primary">fliD</name>
    <name evidence="9" type="ORF">AB6A68_03235</name>
</gene>
<keyword evidence="4 5" id="KW-0975">Bacterial flagellum</keyword>
<feature type="domain" description="Flagellar hook-associated protein 2 N-terminal" evidence="7">
    <location>
        <begin position="39"/>
        <end position="134"/>
    </location>
</feature>
<dbReference type="PANTHER" id="PTHR30288">
    <property type="entry name" value="FLAGELLAR CAP/ASSEMBLY PROTEIN FLID"/>
    <property type="match status" value="1"/>
</dbReference>
<proteinExistence type="inferred from homology"/>
<comment type="subcellular location">
    <subcellularLocation>
        <location evidence="5">Secreted</location>
    </subcellularLocation>
    <subcellularLocation>
        <location evidence="5">Bacterial flagellum</location>
    </subcellularLocation>
</comment>
<comment type="subunit">
    <text evidence="2 5">Homopentamer.</text>
</comment>
<protein>
    <recommendedName>
        <fullName evidence="5">Flagellar hook-associated protein 2</fullName>
        <shortName evidence="5">HAP2</shortName>
    </recommendedName>
    <alternativeName>
        <fullName evidence="5">Flagellar cap protein</fullName>
    </alternativeName>
</protein>
<feature type="region of interest" description="Disordered" evidence="6">
    <location>
        <begin position="1"/>
        <end position="25"/>
    </location>
</feature>
<reference evidence="9 10" key="1">
    <citation type="submission" date="2024-07" db="EMBL/GenBank/DDBJ databases">
        <title>Draft Genome Sequence of Ferrimicrobium acidiphilum Strain YE2023, Isolated from a Pulp of Bioleach Reactor.</title>
        <authorList>
            <person name="Elkina Y.A."/>
            <person name="Bulaeva A.G."/>
            <person name="Beletsky A.V."/>
            <person name="Mardanov A.V."/>
        </authorList>
    </citation>
    <scope>NUCLEOTIDE SEQUENCE [LARGE SCALE GENOMIC DNA]</scope>
    <source>
        <strain evidence="9 10">YE2023</strain>
    </source>
</reference>
<evidence type="ECO:0000256" key="2">
    <source>
        <dbReference type="ARBA" id="ARBA00011255"/>
    </source>
</evidence>
<keyword evidence="3" id="KW-0175">Coiled coil</keyword>
<dbReference type="InterPro" id="IPR003481">
    <property type="entry name" value="FliD_N"/>
</dbReference>
<dbReference type="Proteomes" id="UP001560267">
    <property type="component" value="Unassembled WGS sequence"/>
</dbReference>
<comment type="caution">
    <text evidence="9">The sequence shown here is derived from an EMBL/GenBank/DDBJ whole genome shotgun (WGS) entry which is preliminary data.</text>
</comment>
<accession>A0ABV3Y2Z8</accession>
<feature type="domain" description="Flagellar hook-associated protein 2 C-terminal" evidence="8">
    <location>
        <begin position="415"/>
        <end position="572"/>
    </location>
</feature>
<dbReference type="RefSeq" id="WP_298405192.1">
    <property type="nucleotide sequence ID" value="NZ_JBFSHR010000007.1"/>
</dbReference>
<evidence type="ECO:0000256" key="4">
    <source>
        <dbReference type="ARBA" id="ARBA00023143"/>
    </source>
</evidence>
<name>A0ABV3Y2Z8_9ACTN</name>
<comment type="similarity">
    <text evidence="1 5">Belongs to the FliD family.</text>
</comment>
<dbReference type="Pfam" id="PF02465">
    <property type="entry name" value="FliD_N"/>
    <property type="match status" value="1"/>
</dbReference>
<organism evidence="9 10">
    <name type="scientific">Ferrimicrobium acidiphilum</name>
    <dbReference type="NCBI Taxonomy" id="121039"/>
    <lineage>
        <taxon>Bacteria</taxon>
        <taxon>Bacillati</taxon>
        <taxon>Actinomycetota</taxon>
        <taxon>Acidimicrobiia</taxon>
        <taxon>Acidimicrobiales</taxon>
        <taxon>Acidimicrobiaceae</taxon>
        <taxon>Ferrimicrobium</taxon>
    </lineage>
</organism>
<evidence type="ECO:0000259" key="7">
    <source>
        <dbReference type="Pfam" id="PF02465"/>
    </source>
</evidence>
<dbReference type="InterPro" id="IPR010809">
    <property type="entry name" value="FliD_C"/>
</dbReference>
<evidence type="ECO:0000256" key="3">
    <source>
        <dbReference type="ARBA" id="ARBA00023054"/>
    </source>
</evidence>
<keyword evidence="9" id="KW-0282">Flagellum</keyword>
<keyword evidence="5" id="KW-0964">Secreted</keyword>
<evidence type="ECO:0000256" key="5">
    <source>
        <dbReference type="RuleBase" id="RU362066"/>
    </source>
</evidence>
<keyword evidence="9" id="KW-0966">Cell projection</keyword>